<evidence type="ECO:0000313" key="1">
    <source>
        <dbReference type="EMBL" id="KAG0435860.1"/>
    </source>
</evidence>
<sequence>MTAWLVPGTKARSHLRQSLERPATSDWFLVAERPKQVFLCCFFAFAASQVVVHNPPQPYSFGYDNTDEFGTRMTRQETGDEFNNKILVRCLFVNVASQVVVEHETRDVNNSEVGSYGCVDANGAARIVNYIADAFGYRASVQTNEPGTKTSEPAEAPTYSSSVEVQAPVAMKAVHPAPFAVHAIRGAPFVYA</sequence>
<protein>
    <submittedName>
        <fullName evidence="1">Uncharacterized protein</fullName>
    </submittedName>
</protein>
<keyword evidence="2" id="KW-1185">Reference proteome</keyword>
<dbReference type="Proteomes" id="UP000805193">
    <property type="component" value="Unassembled WGS sequence"/>
</dbReference>
<name>A0AC60QL60_IXOPE</name>
<organism evidence="1 2">
    <name type="scientific">Ixodes persulcatus</name>
    <name type="common">Taiga tick</name>
    <dbReference type="NCBI Taxonomy" id="34615"/>
    <lineage>
        <taxon>Eukaryota</taxon>
        <taxon>Metazoa</taxon>
        <taxon>Ecdysozoa</taxon>
        <taxon>Arthropoda</taxon>
        <taxon>Chelicerata</taxon>
        <taxon>Arachnida</taxon>
        <taxon>Acari</taxon>
        <taxon>Parasitiformes</taxon>
        <taxon>Ixodida</taxon>
        <taxon>Ixodoidea</taxon>
        <taxon>Ixodidae</taxon>
        <taxon>Ixodinae</taxon>
        <taxon>Ixodes</taxon>
    </lineage>
</organism>
<comment type="caution">
    <text evidence="1">The sequence shown here is derived from an EMBL/GenBank/DDBJ whole genome shotgun (WGS) entry which is preliminary data.</text>
</comment>
<reference evidence="1 2" key="1">
    <citation type="journal article" date="2020" name="Cell">
        <title>Large-Scale Comparative Analyses of Tick Genomes Elucidate Their Genetic Diversity and Vector Capacities.</title>
        <authorList>
            <consortium name="Tick Genome and Microbiome Consortium (TIGMIC)"/>
            <person name="Jia N."/>
            <person name="Wang J."/>
            <person name="Shi W."/>
            <person name="Du L."/>
            <person name="Sun Y."/>
            <person name="Zhan W."/>
            <person name="Jiang J.F."/>
            <person name="Wang Q."/>
            <person name="Zhang B."/>
            <person name="Ji P."/>
            <person name="Bell-Sakyi L."/>
            <person name="Cui X.M."/>
            <person name="Yuan T.T."/>
            <person name="Jiang B.G."/>
            <person name="Yang W.F."/>
            <person name="Lam T.T."/>
            <person name="Chang Q.C."/>
            <person name="Ding S.J."/>
            <person name="Wang X.J."/>
            <person name="Zhu J.G."/>
            <person name="Ruan X.D."/>
            <person name="Zhao L."/>
            <person name="Wei J.T."/>
            <person name="Ye R.Z."/>
            <person name="Que T.C."/>
            <person name="Du C.H."/>
            <person name="Zhou Y.H."/>
            <person name="Cheng J.X."/>
            <person name="Dai P.F."/>
            <person name="Guo W.B."/>
            <person name="Han X.H."/>
            <person name="Huang E.J."/>
            <person name="Li L.F."/>
            <person name="Wei W."/>
            <person name="Gao Y.C."/>
            <person name="Liu J.Z."/>
            <person name="Shao H.Z."/>
            <person name="Wang X."/>
            <person name="Wang C.C."/>
            <person name="Yang T.C."/>
            <person name="Huo Q.B."/>
            <person name="Li W."/>
            <person name="Chen H.Y."/>
            <person name="Chen S.E."/>
            <person name="Zhou L.G."/>
            <person name="Ni X.B."/>
            <person name="Tian J.H."/>
            <person name="Sheng Y."/>
            <person name="Liu T."/>
            <person name="Pan Y.S."/>
            <person name="Xia L.Y."/>
            <person name="Li J."/>
            <person name="Zhao F."/>
            <person name="Cao W.C."/>
        </authorList>
    </citation>
    <scope>NUCLEOTIDE SEQUENCE [LARGE SCALE GENOMIC DNA]</scope>
    <source>
        <strain evidence="1">Iper-2018</strain>
    </source>
</reference>
<evidence type="ECO:0000313" key="2">
    <source>
        <dbReference type="Proteomes" id="UP000805193"/>
    </source>
</evidence>
<gene>
    <name evidence="1" type="ORF">HPB47_018281</name>
</gene>
<accession>A0AC60QL60</accession>
<dbReference type="EMBL" id="JABSTQ010007347">
    <property type="protein sequence ID" value="KAG0435860.1"/>
    <property type="molecule type" value="Genomic_DNA"/>
</dbReference>
<proteinExistence type="predicted"/>